<dbReference type="GeneID" id="19961167"/>
<dbReference type="InterPro" id="IPR021689">
    <property type="entry name" value="DUF3271"/>
</dbReference>
<dbReference type="Proteomes" id="UP000290582">
    <property type="component" value="Chromosome PVVCY_09"/>
</dbReference>
<dbReference type="OrthoDB" id="372352at2759"/>
<dbReference type="Pfam" id="PF11675">
    <property type="entry name" value="DUF3271"/>
    <property type="match status" value="1"/>
</dbReference>
<dbReference type="AlphaFoldDB" id="A0A449BST3"/>
<feature type="chain" id="PRO_5019156047" evidence="1">
    <location>
        <begin position="20"/>
        <end position="256"/>
    </location>
</feature>
<dbReference type="VEuPathDB" id="PlasmoDB:PVVCY_0902720"/>
<feature type="signal peptide" evidence="1">
    <location>
        <begin position="1"/>
        <end position="19"/>
    </location>
</feature>
<dbReference type="KEGG" id="pvv:PVVCY_0902720"/>
<sequence length="256" mass="30494">MRNIILSFFILVIFSNVKAASVQNQGNNSPQSIGYASVAQPTVTFDHDEKSHTQYLDIIKNIFRDESENMKYSYKGSIYHWVITDFYIYIDNSDRKLKKKFSNKKTEAFIKGSAYFIAYIKDIIKYLISQNMHTYNFETNTHEKLNNFAKDFKKLIYDEFDQDLKKDLIKYESERKNEKYHKMAKEILEVLVHSSSMRIKGYFIKIRKDGNYMDLNQEDTFYFNIAMHKDKYRLIHNLQPLNPEVAELITTLTRKE</sequence>
<evidence type="ECO:0000313" key="2">
    <source>
        <dbReference type="EMBL" id="VEV56462.1"/>
    </source>
</evidence>
<proteinExistence type="predicted"/>
<evidence type="ECO:0000256" key="1">
    <source>
        <dbReference type="SAM" id="SignalP"/>
    </source>
</evidence>
<dbReference type="EMBL" id="LR215065">
    <property type="protein sequence ID" value="VEV56462.1"/>
    <property type="molecule type" value="Genomic_DNA"/>
</dbReference>
<evidence type="ECO:0000313" key="3">
    <source>
        <dbReference type="Proteomes" id="UP000290582"/>
    </source>
</evidence>
<gene>
    <name evidence="2" type="ORF">PVVCY_0902720</name>
</gene>
<reference evidence="2 3" key="1">
    <citation type="submission" date="2019-01" db="EMBL/GenBank/DDBJ databases">
        <authorList>
            <person name="Ramaprasad A."/>
        </authorList>
    </citation>
    <scope>NUCLEOTIDE SEQUENCE [LARGE SCALE GENOMIC DNA]</scope>
</reference>
<dbReference type="RefSeq" id="XP_008624835.2">
    <property type="nucleotide sequence ID" value="XM_008626613.2"/>
</dbReference>
<keyword evidence="1" id="KW-0732">Signal</keyword>
<name>A0A449BST3_PLAVN</name>
<protein>
    <submittedName>
        <fullName evidence="2">Fam-d protein</fullName>
    </submittedName>
</protein>
<accession>A0A449BST3</accession>
<organism evidence="2 3">
    <name type="scientific">Plasmodium vinckei vinckei</name>
    <dbReference type="NCBI Taxonomy" id="54757"/>
    <lineage>
        <taxon>Eukaryota</taxon>
        <taxon>Sar</taxon>
        <taxon>Alveolata</taxon>
        <taxon>Apicomplexa</taxon>
        <taxon>Aconoidasida</taxon>
        <taxon>Haemosporida</taxon>
        <taxon>Plasmodiidae</taxon>
        <taxon>Plasmodium</taxon>
        <taxon>Plasmodium (Vinckeia)</taxon>
    </lineage>
</organism>